<keyword evidence="2" id="KW-1133">Transmembrane helix</keyword>
<dbReference type="SUPFAM" id="SSF55073">
    <property type="entry name" value="Nucleotide cyclase"/>
    <property type="match status" value="1"/>
</dbReference>
<feature type="domain" description="GGDEF" evidence="3">
    <location>
        <begin position="397"/>
        <end position="544"/>
    </location>
</feature>
<dbReference type="InterPro" id="IPR000160">
    <property type="entry name" value="GGDEF_dom"/>
</dbReference>
<feature type="transmembrane region" description="Helical" evidence="2">
    <location>
        <begin position="177"/>
        <end position="197"/>
    </location>
</feature>
<gene>
    <name evidence="4" type="ORF">CLV92_102123</name>
</gene>
<dbReference type="EMBL" id="PTJD01000002">
    <property type="protein sequence ID" value="PPK97972.1"/>
    <property type="molecule type" value="Genomic_DNA"/>
</dbReference>
<feature type="transmembrane region" description="Helical" evidence="2">
    <location>
        <begin position="70"/>
        <end position="93"/>
    </location>
</feature>
<dbReference type="Proteomes" id="UP000239485">
    <property type="component" value="Unassembled WGS sequence"/>
</dbReference>
<feature type="transmembrane region" description="Helical" evidence="2">
    <location>
        <begin position="105"/>
        <end position="124"/>
    </location>
</feature>
<reference evidence="4 5" key="1">
    <citation type="submission" date="2018-02" db="EMBL/GenBank/DDBJ databases">
        <title>Genomic Encyclopedia of Archaeal and Bacterial Type Strains, Phase II (KMG-II): from individual species to whole genera.</title>
        <authorList>
            <person name="Goeker M."/>
        </authorList>
    </citation>
    <scope>NUCLEOTIDE SEQUENCE [LARGE SCALE GENOMIC DNA]</scope>
    <source>
        <strain evidence="4 5">DSM 22857</strain>
    </source>
</reference>
<dbReference type="Pfam" id="PF00990">
    <property type="entry name" value="GGDEF"/>
    <property type="match status" value="1"/>
</dbReference>
<feature type="transmembrane region" description="Helical" evidence="2">
    <location>
        <begin position="33"/>
        <end position="50"/>
    </location>
</feature>
<dbReference type="GO" id="GO:0043709">
    <property type="term" value="P:cell adhesion involved in single-species biofilm formation"/>
    <property type="evidence" value="ECO:0007669"/>
    <property type="project" value="TreeGrafter"/>
</dbReference>
<dbReference type="SUPFAM" id="SSF55785">
    <property type="entry name" value="PYP-like sensor domain (PAS domain)"/>
    <property type="match status" value="1"/>
</dbReference>
<dbReference type="OrthoDB" id="23692at2"/>
<name>A0A2S6IUM1_9ACTN</name>
<dbReference type="GO" id="GO:1902201">
    <property type="term" value="P:negative regulation of bacterial-type flagellum-dependent cell motility"/>
    <property type="evidence" value="ECO:0007669"/>
    <property type="project" value="TreeGrafter"/>
</dbReference>
<evidence type="ECO:0000256" key="1">
    <source>
        <dbReference type="SAM" id="Coils"/>
    </source>
</evidence>
<dbReference type="Gene3D" id="3.30.450.20">
    <property type="entry name" value="PAS domain"/>
    <property type="match status" value="1"/>
</dbReference>
<comment type="caution">
    <text evidence="4">The sequence shown here is derived from an EMBL/GenBank/DDBJ whole genome shotgun (WGS) entry which is preliminary data.</text>
</comment>
<dbReference type="InterPro" id="IPR035965">
    <property type="entry name" value="PAS-like_dom_sf"/>
</dbReference>
<dbReference type="PANTHER" id="PTHR45138:SF9">
    <property type="entry name" value="DIGUANYLATE CYCLASE DGCM-RELATED"/>
    <property type="match status" value="1"/>
</dbReference>
<dbReference type="GO" id="GO:0052621">
    <property type="term" value="F:diguanylate cyclase activity"/>
    <property type="evidence" value="ECO:0007669"/>
    <property type="project" value="TreeGrafter"/>
</dbReference>
<evidence type="ECO:0000313" key="5">
    <source>
        <dbReference type="Proteomes" id="UP000239485"/>
    </source>
</evidence>
<evidence type="ECO:0000256" key="2">
    <source>
        <dbReference type="SAM" id="Phobius"/>
    </source>
</evidence>
<dbReference type="Gene3D" id="3.30.70.270">
    <property type="match status" value="1"/>
</dbReference>
<dbReference type="PANTHER" id="PTHR45138">
    <property type="entry name" value="REGULATORY COMPONENTS OF SENSORY TRANSDUCTION SYSTEM"/>
    <property type="match status" value="1"/>
</dbReference>
<dbReference type="SMART" id="SM00267">
    <property type="entry name" value="GGDEF"/>
    <property type="match status" value="1"/>
</dbReference>
<dbReference type="InterPro" id="IPR031621">
    <property type="entry name" value="HisKA_7TM"/>
</dbReference>
<organism evidence="4 5">
    <name type="scientific">Kineococcus xinjiangensis</name>
    <dbReference type="NCBI Taxonomy" id="512762"/>
    <lineage>
        <taxon>Bacteria</taxon>
        <taxon>Bacillati</taxon>
        <taxon>Actinomycetota</taxon>
        <taxon>Actinomycetes</taxon>
        <taxon>Kineosporiales</taxon>
        <taxon>Kineosporiaceae</taxon>
        <taxon>Kineococcus</taxon>
    </lineage>
</organism>
<dbReference type="FunFam" id="3.30.70.270:FF:000001">
    <property type="entry name" value="Diguanylate cyclase domain protein"/>
    <property type="match status" value="1"/>
</dbReference>
<evidence type="ECO:0000259" key="3">
    <source>
        <dbReference type="PROSITE" id="PS50887"/>
    </source>
</evidence>
<keyword evidence="1" id="KW-0175">Coiled coil</keyword>
<keyword evidence="2" id="KW-0472">Membrane</keyword>
<sequence>MGEAVVVALAAALLVLCWSVAGVAWHRRGRAPAAVPLAVALVCVGVWAGFDAALNVARAHHVGAATRTLLLVLDYTAVHASIAAAFAFCRSVLDPAWRLRRRIGALLAVAPALVLTAVATNSWHGAFFTPATAPGGDIGFGSLFWVHVSYCYLLLGGGLACLVAARRRVGPVFRRQLDSLLVGASVPFVGAATVLSWEPETHGVDPLPFLFAVSALVHFRAVFRQGLLQLVPVARARVMDTIGEAVFVLDSTGRVVDANAAARVLLPRLRPDLFHAGADADAVGLGVEEVLGEDVIRPLGDEGHRVVEAAPGVHLDARTTVVHGHRGEVLARVVVVRDVSDLARANQRLQEQIVVIERLRERLQEEAVRDPLTGLHNRRHLLDVLDSALVRAHEEDEPLALVLVDVDHFKAVNDTHGHLAGDEVLRRVARVLVAGVRDGDVVARYGGEEFLLLLPGIDGEAAQRRAEQIRENCSRLRVPLPALRPVGGGDGVIVSGAAAVRVTVSAGVSVLHVHGHDADGLIAAADEALYAAKRSGRNQVVLAC</sequence>
<dbReference type="GO" id="GO:0005886">
    <property type="term" value="C:plasma membrane"/>
    <property type="evidence" value="ECO:0007669"/>
    <property type="project" value="TreeGrafter"/>
</dbReference>
<feature type="transmembrane region" description="Helical" evidence="2">
    <location>
        <begin position="6"/>
        <end position="26"/>
    </location>
</feature>
<dbReference type="Pfam" id="PF16927">
    <property type="entry name" value="HisKA_7TM"/>
    <property type="match status" value="1"/>
</dbReference>
<feature type="transmembrane region" description="Helical" evidence="2">
    <location>
        <begin position="144"/>
        <end position="165"/>
    </location>
</feature>
<keyword evidence="5" id="KW-1185">Reference proteome</keyword>
<dbReference type="AlphaFoldDB" id="A0A2S6IUM1"/>
<protein>
    <submittedName>
        <fullName evidence="4">Diguanylate cyclase (GGDEF)-like protein</fullName>
    </submittedName>
</protein>
<feature type="coiled-coil region" evidence="1">
    <location>
        <begin position="339"/>
        <end position="366"/>
    </location>
</feature>
<dbReference type="RefSeq" id="WP_104431423.1">
    <property type="nucleotide sequence ID" value="NZ_PTJD01000002.1"/>
</dbReference>
<dbReference type="InterPro" id="IPR029787">
    <property type="entry name" value="Nucleotide_cyclase"/>
</dbReference>
<accession>A0A2S6IUM1</accession>
<dbReference type="CDD" id="cd01949">
    <property type="entry name" value="GGDEF"/>
    <property type="match status" value="1"/>
</dbReference>
<dbReference type="InterPro" id="IPR050469">
    <property type="entry name" value="Diguanylate_Cyclase"/>
</dbReference>
<dbReference type="PROSITE" id="PS50887">
    <property type="entry name" value="GGDEF"/>
    <property type="match status" value="1"/>
</dbReference>
<dbReference type="NCBIfam" id="TIGR00254">
    <property type="entry name" value="GGDEF"/>
    <property type="match status" value="1"/>
</dbReference>
<evidence type="ECO:0000313" key="4">
    <source>
        <dbReference type="EMBL" id="PPK97972.1"/>
    </source>
</evidence>
<dbReference type="InterPro" id="IPR043128">
    <property type="entry name" value="Rev_trsase/Diguanyl_cyclase"/>
</dbReference>
<keyword evidence="2" id="KW-0812">Transmembrane</keyword>
<proteinExistence type="predicted"/>